<proteinExistence type="predicted"/>
<dbReference type="GO" id="GO:0016301">
    <property type="term" value="F:kinase activity"/>
    <property type="evidence" value="ECO:0007669"/>
    <property type="project" value="UniProtKB-KW"/>
</dbReference>
<name>A0A6G1SKK5_9ACAR</name>
<organism evidence="1">
    <name type="scientific">Aceria tosichella</name>
    <name type="common">wheat curl mite</name>
    <dbReference type="NCBI Taxonomy" id="561515"/>
    <lineage>
        <taxon>Eukaryota</taxon>
        <taxon>Metazoa</taxon>
        <taxon>Ecdysozoa</taxon>
        <taxon>Arthropoda</taxon>
        <taxon>Chelicerata</taxon>
        <taxon>Arachnida</taxon>
        <taxon>Acari</taxon>
        <taxon>Acariformes</taxon>
        <taxon>Trombidiformes</taxon>
        <taxon>Prostigmata</taxon>
        <taxon>Eupodina</taxon>
        <taxon>Eriophyoidea</taxon>
        <taxon>Eriophyidae</taxon>
        <taxon>Eriophyinae</taxon>
        <taxon>Aceriini</taxon>
        <taxon>Aceria</taxon>
    </lineage>
</organism>
<keyword evidence="1" id="KW-0418">Kinase</keyword>
<accession>A0A6G1SKK5</accession>
<keyword evidence="1" id="KW-0808">Transferase</keyword>
<gene>
    <name evidence="1" type="primary">FASTKD5</name>
    <name evidence="1" type="ORF">g.15121</name>
</gene>
<dbReference type="AlphaFoldDB" id="A0A6G1SKK5"/>
<protein>
    <submittedName>
        <fullName evidence="1">FAST kinase domain-containing protein 5</fullName>
    </submittedName>
</protein>
<sequence>MHRLRIGLFTRGHEKYLLRLLSSESVAAVRYVNDKPRYRLPSATISQSQLKENQELIIPMQSSNGISSQTNHDHENEYIYKYIHRRLYERFSDIDKKVLNLPVNQYIVKLKELLQAEEKNEDQISDICSEIKSQIQYMNQLELTSLLSSIKGEQASEFKNIIKLIDMELRWLLKKHVKTRLMDLDLWLYIADLFYECRIKSRFTHVLVNYLANEPDVEMSNRQVLHLLFLVVLKRYQDTLLEKYEAKIFKLLSRATFEDLAIVCLAYFKTKTPIQNPELLSRIVDLTAENLSTLDPQQPGYCSIVKSIRYSRTHQCRENVMHMILTLTEDLNHRIIFASPYNAVHTIKLMETFRIYDPKLLHMFRNTLFQNLEEFRIKDIQYALTSLSNFAYQDLKLDQSLRRDFKKLANSIVNEKREDVEYQYYHLMPILRAFSMFQYYDDDFITYTNKVLADEDKFNRMKTVLEFEKSALVAYVSSHIDNANVKLQNTSGIFRELCSNIVRSSSMGSVKQDYSLAYLDYLLRGPSLRKGQNYSILYHSIATSLAATEELKDPVYRFYFQYTFPHQNYNDLMITKSLEDRGSFHPFTLLPRQVPPDEKVCMIYATRKADFIDGYNRLSGYKQTMIRLSSKLGYTVLPVDLHQPDIKGLASLVRSVLET</sequence>
<evidence type="ECO:0000313" key="1">
    <source>
        <dbReference type="EMBL" id="MDE50443.1"/>
    </source>
</evidence>
<reference evidence="1" key="1">
    <citation type="submission" date="2018-10" db="EMBL/GenBank/DDBJ databases">
        <title>Transcriptome assembly of Aceria tosichella (Wheat curl mite) Type 2.</title>
        <authorList>
            <person name="Scully E.D."/>
            <person name="Geib S.M."/>
            <person name="Palmer N.A."/>
            <person name="Gupta A.K."/>
            <person name="Sarath G."/>
            <person name="Tatineni S."/>
        </authorList>
    </citation>
    <scope>NUCLEOTIDE SEQUENCE</scope>
    <source>
        <strain evidence="1">LincolnNE</strain>
    </source>
</reference>
<dbReference type="EMBL" id="GGYP01005672">
    <property type="protein sequence ID" value="MDE50443.1"/>
    <property type="molecule type" value="Transcribed_RNA"/>
</dbReference>